<gene>
    <name evidence="1" type="ORF">O1G21_01165</name>
</gene>
<proteinExistence type="predicted"/>
<organism evidence="1 2">
    <name type="scientific">Kitasatospora cathayae</name>
    <dbReference type="NCBI Taxonomy" id="3004092"/>
    <lineage>
        <taxon>Bacteria</taxon>
        <taxon>Bacillati</taxon>
        <taxon>Actinomycetota</taxon>
        <taxon>Actinomycetes</taxon>
        <taxon>Kitasatosporales</taxon>
        <taxon>Streptomycetaceae</taxon>
        <taxon>Kitasatospora</taxon>
    </lineage>
</organism>
<evidence type="ECO:0000313" key="2">
    <source>
        <dbReference type="Proteomes" id="UP001212821"/>
    </source>
</evidence>
<protein>
    <recommendedName>
        <fullName evidence="3">YcaO domain-containing protein</fullName>
    </recommendedName>
</protein>
<evidence type="ECO:0008006" key="3">
    <source>
        <dbReference type="Google" id="ProtNLM"/>
    </source>
</evidence>
<sequence length="109" mass="11777">MLSELDGLVKALDRLWGRVRGEATLYVPYRLERNPHAFGLLEASTEFGTLSAGPYTCSGNSFAGSPEEAARHLRDLLLKEVGKHGVPFNAQPFPPGNGLAITLTVTSPR</sequence>
<accession>A0ABY7PVY8</accession>
<dbReference type="RefSeq" id="WP_270139936.1">
    <property type="nucleotide sequence ID" value="NZ_CP115450.1"/>
</dbReference>
<dbReference type="EMBL" id="CP115450">
    <property type="protein sequence ID" value="WBP84599.1"/>
    <property type="molecule type" value="Genomic_DNA"/>
</dbReference>
<dbReference type="Proteomes" id="UP001212821">
    <property type="component" value="Chromosome"/>
</dbReference>
<evidence type="ECO:0000313" key="1">
    <source>
        <dbReference type="EMBL" id="WBP84599.1"/>
    </source>
</evidence>
<keyword evidence="2" id="KW-1185">Reference proteome</keyword>
<reference evidence="2" key="1">
    <citation type="submission" date="2022-12" db="EMBL/GenBank/DDBJ databases">
        <authorList>
            <person name="Mo P."/>
        </authorList>
    </citation>
    <scope>NUCLEOTIDE SEQUENCE [LARGE SCALE GENOMIC DNA]</scope>
    <source>
        <strain evidence="2">HUAS 3-15</strain>
    </source>
</reference>
<name>A0ABY7PVY8_9ACTN</name>